<evidence type="ECO:0000256" key="3">
    <source>
        <dbReference type="ARBA" id="ARBA00004496"/>
    </source>
</evidence>
<dbReference type="EMBL" id="CAACVG010009023">
    <property type="protein sequence ID" value="VEN51805.1"/>
    <property type="molecule type" value="Genomic_DNA"/>
</dbReference>
<keyword evidence="15" id="KW-1185">Reference proteome</keyword>
<keyword evidence="8" id="KW-0479">Metal-binding</keyword>
<dbReference type="PANTHER" id="PTHR22930">
    <property type="match status" value="1"/>
</dbReference>
<comment type="function">
    <text evidence="12">Transposase-derived protein that may have nuclease activity. Does not have transposase activity.</text>
</comment>
<evidence type="ECO:0000256" key="1">
    <source>
        <dbReference type="ARBA" id="ARBA00001968"/>
    </source>
</evidence>
<comment type="similarity">
    <text evidence="4">Belongs to the HARBI1 family.</text>
</comment>
<evidence type="ECO:0000256" key="12">
    <source>
        <dbReference type="ARBA" id="ARBA00045850"/>
    </source>
</evidence>
<evidence type="ECO:0000256" key="6">
    <source>
        <dbReference type="ARBA" id="ARBA00022490"/>
    </source>
</evidence>
<dbReference type="InterPro" id="IPR027806">
    <property type="entry name" value="HARBI1_dom"/>
</dbReference>
<evidence type="ECO:0000259" key="13">
    <source>
        <dbReference type="Pfam" id="PF13359"/>
    </source>
</evidence>
<dbReference type="InterPro" id="IPR045249">
    <property type="entry name" value="HARBI1-like"/>
</dbReference>
<evidence type="ECO:0000256" key="4">
    <source>
        <dbReference type="ARBA" id="ARBA00006958"/>
    </source>
</evidence>
<dbReference type="OrthoDB" id="6603336at2759"/>
<dbReference type="PANTHER" id="PTHR22930:SF85">
    <property type="entry name" value="GH03217P-RELATED"/>
    <property type="match status" value="1"/>
</dbReference>
<sequence length="412" mass="48312">MSNLPNTTEVATLTTITALQLVNEIFRVDLYLLDDDDEDDEEQINFSVYRLSKYVHKQRRVPSRIKLFVEDTVLRCTDHEFQTHFRVTRQTFNMILELLRPHLKAISVVGRPTVDPEKQLLAVIWLLATPESYRKIFFRSVGNRFDLGKSTLFACFKRVIKALNHIAPTVIRWPRDARANQVEAGFHRMAKMRGVLGAIDGTYVPIKAPQNNPHAYINRKCFYGVTLQAICDHQRKFTDCYTGWPSSVSDTRIFKNSDIYRSCETNPAQYFEQDQYIIGDKAYPVKRWCIPPYIHRGNLLRFQTDFNTVLSKTRQIIERAFALLFGRFRRLRYLDMHRMDLLPATIIGCCVLHNICLNNVDELMELYEDEGRRYVHGDEFVQGVIDVHEHDNREGEAFRDQLARNLIHRHRN</sequence>
<dbReference type="GO" id="GO:0005737">
    <property type="term" value="C:cytoplasm"/>
    <property type="evidence" value="ECO:0007669"/>
    <property type="project" value="UniProtKB-SubCell"/>
</dbReference>
<keyword evidence="9" id="KW-0378">Hydrolase</keyword>
<name>A0A653CV58_CALMS</name>
<comment type="subcellular location">
    <subcellularLocation>
        <location evidence="3">Cytoplasm</location>
    </subcellularLocation>
    <subcellularLocation>
        <location evidence="2">Nucleus</location>
    </subcellularLocation>
</comment>
<evidence type="ECO:0000256" key="9">
    <source>
        <dbReference type="ARBA" id="ARBA00022801"/>
    </source>
</evidence>
<evidence type="ECO:0000256" key="5">
    <source>
        <dbReference type="ARBA" id="ARBA00015519"/>
    </source>
</evidence>
<dbReference type="GO" id="GO:0004518">
    <property type="term" value="F:nuclease activity"/>
    <property type="evidence" value="ECO:0007669"/>
    <property type="project" value="UniProtKB-KW"/>
</dbReference>
<gene>
    <name evidence="14" type="ORF">CALMAC_LOCUS12151</name>
</gene>
<reference evidence="14 15" key="1">
    <citation type="submission" date="2019-01" db="EMBL/GenBank/DDBJ databases">
        <authorList>
            <person name="Sayadi A."/>
        </authorList>
    </citation>
    <scope>NUCLEOTIDE SEQUENCE [LARGE SCALE GENOMIC DNA]</scope>
</reference>
<evidence type="ECO:0000313" key="14">
    <source>
        <dbReference type="EMBL" id="VEN51805.1"/>
    </source>
</evidence>
<organism evidence="14 15">
    <name type="scientific">Callosobruchus maculatus</name>
    <name type="common">Southern cowpea weevil</name>
    <name type="synonym">Pulse bruchid</name>
    <dbReference type="NCBI Taxonomy" id="64391"/>
    <lineage>
        <taxon>Eukaryota</taxon>
        <taxon>Metazoa</taxon>
        <taxon>Ecdysozoa</taxon>
        <taxon>Arthropoda</taxon>
        <taxon>Hexapoda</taxon>
        <taxon>Insecta</taxon>
        <taxon>Pterygota</taxon>
        <taxon>Neoptera</taxon>
        <taxon>Endopterygota</taxon>
        <taxon>Coleoptera</taxon>
        <taxon>Polyphaga</taxon>
        <taxon>Cucujiformia</taxon>
        <taxon>Chrysomeloidea</taxon>
        <taxon>Chrysomelidae</taxon>
        <taxon>Bruchinae</taxon>
        <taxon>Bruchini</taxon>
        <taxon>Callosobruchus</taxon>
    </lineage>
</organism>
<keyword evidence="7" id="KW-0540">Nuclease</keyword>
<dbReference type="PRINTS" id="PR02086">
    <property type="entry name" value="PUTNUCHARBI1"/>
</dbReference>
<dbReference type="Proteomes" id="UP000410492">
    <property type="component" value="Unassembled WGS sequence"/>
</dbReference>
<dbReference type="AlphaFoldDB" id="A0A653CV58"/>
<evidence type="ECO:0000256" key="7">
    <source>
        <dbReference type="ARBA" id="ARBA00022722"/>
    </source>
</evidence>
<dbReference type="GO" id="GO:0046872">
    <property type="term" value="F:metal ion binding"/>
    <property type="evidence" value="ECO:0007669"/>
    <property type="project" value="UniProtKB-KW"/>
</dbReference>
<dbReference type="GO" id="GO:0016787">
    <property type="term" value="F:hydrolase activity"/>
    <property type="evidence" value="ECO:0007669"/>
    <property type="project" value="UniProtKB-KW"/>
</dbReference>
<evidence type="ECO:0000256" key="2">
    <source>
        <dbReference type="ARBA" id="ARBA00004123"/>
    </source>
</evidence>
<evidence type="ECO:0000256" key="10">
    <source>
        <dbReference type="ARBA" id="ARBA00023242"/>
    </source>
</evidence>
<evidence type="ECO:0000256" key="8">
    <source>
        <dbReference type="ARBA" id="ARBA00022723"/>
    </source>
</evidence>
<proteinExistence type="inferred from homology"/>
<feature type="domain" description="DDE Tnp4" evidence="13">
    <location>
        <begin position="199"/>
        <end position="354"/>
    </location>
</feature>
<dbReference type="InterPro" id="IPR026103">
    <property type="entry name" value="HARBI1_animal"/>
</dbReference>
<keyword evidence="10" id="KW-0539">Nucleus</keyword>
<evidence type="ECO:0000313" key="15">
    <source>
        <dbReference type="Proteomes" id="UP000410492"/>
    </source>
</evidence>
<keyword evidence="6" id="KW-0963">Cytoplasm</keyword>
<protein>
    <recommendedName>
        <fullName evidence="5">Putative nuclease HARBI1</fullName>
    </recommendedName>
    <alternativeName>
        <fullName evidence="11">Harbinger transposase-derived nuclease</fullName>
    </alternativeName>
</protein>
<dbReference type="Pfam" id="PF13359">
    <property type="entry name" value="DDE_Tnp_4"/>
    <property type="match status" value="1"/>
</dbReference>
<accession>A0A653CV58</accession>
<evidence type="ECO:0000256" key="11">
    <source>
        <dbReference type="ARBA" id="ARBA00030126"/>
    </source>
</evidence>
<comment type="cofactor">
    <cofactor evidence="1">
        <name>a divalent metal cation</name>
        <dbReference type="ChEBI" id="CHEBI:60240"/>
    </cofactor>
</comment>
<dbReference type="GO" id="GO:0005634">
    <property type="term" value="C:nucleus"/>
    <property type="evidence" value="ECO:0007669"/>
    <property type="project" value="UniProtKB-SubCell"/>
</dbReference>